<name>A0A1G9CM46_9GAMM</name>
<dbReference type="EMBL" id="FNFH01000005">
    <property type="protein sequence ID" value="SDK52688.1"/>
    <property type="molecule type" value="Genomic_DNA"/>
</dbReference>
<dbReference type="Proteomes" id="UP000199305">
    <property type="component" value="Unassembled WGS sequence"/>
</dbReference>
<dbReference type="STRING" id="658219.SAMN05216212_2559"/>
<evidence type="ECO:0000313" key="4">
    <source>
        <dbReference type="Proteomes" id="UP000199305"/>
    </source>
</evidence>
<organism evidence="3 4">
    <name type="scientific">Microbulbifer yueqingensis</name>
    <dbReference type="NCBI Taxonomy" id="658219"/>
    <lineage>
        <taxon>Bacteria</taxon>
        <taxon>Pseudomonadati</taxon>
        <taxon>Pseudomonadota</taxon>
        <taxon>Gammaproteobacteria</taxon>
        <taxon>Cellvibrionales</taxon>
        <taxon>Microbulbiferaceae</taxon>
        <taxon>Microbulbifer</taxon>
    </lineage>
</organism>
<protein>
    <submittedName>
        <fullName evidence="3">Uncharacterized protein</fullName>
    </submittedName>
</protein>
<evidence type="ECO:0000256" key="2">
    <source>
        <dbReference type="SAM" id="SignalP"/>
    </source>
</evidence>
<feature type="signal peptide" evidence="2">
    <location>
        <begin position="1"/>
        <end position="22"/>
    </location>
</feature>
<reference evidence="4" key="1">
    <citation type="submission" date="2016-10" db="EMBL/GenBank/DDBJ databases">
        <authorList>
            <person name="Varghese N."/>
            <person name="Submissions S."/>
        </authorList>
    </citation>
    <scope>NUCLEOTIDE SEQUENCE [LARGE SCALE GENOMIC DNA]</scope>
    <source>
        <strain evidence="4">CGMCC 1.10658</strain>
    </source>
</reference>
<feature type="chain" id="PRO_5011449908" evidence="2">
    <location>
        <begin position="23"/>
        <end position="75"/>
    </location>
</feature>
<dbReference type="AlphaFoldDB" id="A0A1G9CM46"/>
<sequence length="75" mass="8379">MRLPAVLLYCAPCLFLAAAAIAQQRIDSLPYGAQELLVRPEPLVAPELPRPRVRDRDSRDRLPARAITPEPGRLH</sequence>
<evidence type="ECO:0000313" key="3">
    <source>
        <dbReference type="EMBL" id="SDK52688.1"/>
    </source>
</evidence>
<proteinExistence type="predicted"/>
<feature type="compositionally biased region" description="Basic and acidic residues" evidence="1">
    <location>
        <begin position="49"/>
        <end position="63"/>
    </location>
</feature>
<keyword evidence="2" id="KW-0732">Signal</keyword>
<gene>
    <name evidence="3" type="ORF">SAMN05216212_2559</name>
</gene>
<evidence type="ECO:0000256" key="1">
    <source>
        <dbReference type="SAM" id="MobiDB-lite"/>
    </source>
</evidence>
<accession>A0A1G9CM46</accession>
<keyword evidence="4" id="KW-1185">Reference proteome</keyword>
<feature type="region of interest" description="Disordered" evidence="1">
    <location>
        <begin position="47"/>
        <end position="75"/>
    </location>
</feature>